<dbReference type="InterPro" id="IPR051422">
    <property type="entry name" value="AlkB_tRNA_MeTrf/Diox"/>
</dbReference>
<protein>
    <recommendedName>
        <fullName evidence="3">tRNA (carboxymethyluridine(34)-5-O)-methyltransferase</fullName>
        <ecNumber evidence="3">2.1.1.229</ecNumber>
    </recommendedName>
    <alternativeName>
        <fullName evidence="12">Alkylated DNA repair protein alkB homolog 8</fullName>
    </alternativeName>
    <alternativeName>
        <fullName evidence="13">S-adenosyl-L-methionine-dependent tRNA methyltransferase ALKBH8</fullName>
    </alternativeName>
</protein>
<dbReference type="InterPro" id="IPR029063">
    <property type="entry name" value="SAM-dependent_MTases_sf"/>
</dbReference>
<dbReference type="InterPro" id="IPR013216">
    <property type="entry name" value="Methyltransf_11"/>
</dbReference>
<evidence type="ECO:0000256" key="11">
    <source>
        <dbReference type="ARBA" id="ARBA00045506"/>
    </source>
</evidence>
<dbReference type="PROSITE" id="PS51471">
    <property type="entry name" value="FE2OG_OXY"/>
    <property type="match status" value="1"/>
</dbReference>
<comment type="catalytic activity">
    <reaction evidence="10">
        <text>5-(carboxymethyl)uridine(34) in tRNA + S-adenosyl-L-methionine = 5-(2-methoxy-2-oxoethyl)uridine(34) in tRNA + S-adenosyl-L-homocysteine</text>
        <dbReference type="Rhea" id="RHEA:43208"/>
        <dbReference type="Rhea" id="RHEA-COMP:10407"/>
        <dbReference type="Rhea" id="RHEA-COMP:10408"/>
        <dbReference type="ChEBI" id="CHEBI:57856"/>
        <dbReference type="ChEBI" id="CHEBI:59789"/>
        <dbReference type="ChEBI" id="CHEBI:74851"/>
        <dbReference type="ChEBI" id="CHEBI:74882"/>
        <dbReference type="EC" id="2.1.1.229"/>
    </reaction>
</comment>
<keyword evidence="6" id="KW-0862">Zinc</keyword>
<dbReference type="SUPFAM" id="SSF51197">
    <property type="entry name" value="Clavaminate synthase-like"/>
    <property type="match status" value="1"/>
</dbReference>
<evidence type="ECO:0000256" key="1">
    <source>
        <dbReference type="ARBA" id="ARBA00001954"/>
    </source>
</evidence>
<dbReference type="Pfam" id="PF13532">
    <property type="entry name" value="2OG-FeII_Oxy_2"/>
    <property type="match status" value="1"/>
</dbReference>
<dbReference type="InterPro" id="IPR037151">
    <property type="entry name" value="AlkB-like_sf"/>
</dbReference>
<dbReference type="InterPro" id="IPR005123">
    <property type="entry name" value="Oxoglu/Fe-dep_dioxygenase_dom"/>
</dbReference>
<reference evidence="18" key="1">
    <citation type="submission" date="2016-04" db="UniProtKB">
        <authorList>
            <consortium name="WormBaseParasite"/>
        </authorList>
    </citation>
    <scope>IDENTIFICATION</scope>
</reference>
<dbReference type="Proteomes" id="UP000046393">
    <property type="component" value="Unplaced"/>
</dbReference>
<feature type="domain" description="Fe2OG dioxygenase" evidence="16">
    <location>
        <begin position="226"/>
        <end position="331"/>
    </location>
</feature>
<keyword evidence="17" id="KW-1185">Reference proteome</keyword>
<dbReference type="GO" id="GO:0106335">
    <property type="term" value="F:tRNA (5-carboxymethyluridine(34)-5-O)-methyltransferase activity"/>
    <property type="evidence" value="ECO:0007669"/>
    <property type="project" value="UniProtKB-EC"/>
</dbReference>
<dbReference type="InterPro" id="IPR027450">
    <property type="entry name" value="AlkB-like"/>
</dbReference>
<name>A0A0N5AW43_9BILA</name>
<proteinExistence type="inferred from homology"/>
<evidence type="ECO:0000256" key="13">
    <source>
        <dbReference type="ARBA" id="ARBA00049802"/>
    </source>
</evidence>
<evidence type="ECO:0000256" key="9">
    <source>
        <dbReference type="ARBA" id="ARBA00023268"/>
    </source>
</evidence>
<evidence type="ECO:0000313" key="17">
    <source>
        <dbReference type="Proteomes" id="UP000046393"/>
    </source>
</evidence>
<dbReference type="InterPro" id="IPR035979">
    <property type="entry name" value="RBD_domain_sf"/>
</dbReference>
<dbReference type="STRING" id="451379.A0A0N5AW43"/>
<evidence type="ECO:0000256" key="10">
    <source>
        <dbReference type="ARBA" id="ARBA00034996"/>
    </source>
</evidence>
<dbReference type="InterPro" id="IPR000504">
    <property type="entry name" value="RRM_dom"/>
</dbReference>
<keyword evidence="7 14" id="KW-0694">RNA-binding</keyword>
<dbReference type="GO" id="GO:0005737">
    <property type="term" value="C:cytoplasm"/>
    <property type="evidence" value="ECO:0007669"/>
    <property type="project" value="TreeGrafter"/>
</dbReference>
<keyword evidence="8" id="KW-0408">Iron</keyword>
<evidence type="ECO:0000259" key="16">
    <source>
        <dbReference type="PROSITE" id="PS51471"/>
    </source>
</evidence>
<evidence type="ECO:0000256" key="2">
    <source>
        <dbReference type="ARBA" id="ARBA00007879"/>
    </source>
</evidence>
<dbReference type="CDD" id="cd02440">
    <property type="entry name" value="AdoMet_MTases"/>
    <property type="match status" value="1"/>
</dbReference>
<dbReference type="EC" id="2.1.1.229" evidence="3"/>
<dbReference type="PANTHER" id="PTHR13069:SF37">
    <property type="entry name" value="FIRE DANCER"/>
    <property type="match status" value="1"/>
</dbReference>
<dbReference type="GO" id="GO:0000049">
    <property type="term" value="F:tRNA binding"/>
    <property type="evidence" value="ECO:0007669"/>
    <property type="project" value="TreeGrafter"/>
</dbReference>
<dbReference type="Gene3D" id="2.60.120.590">
    <property type="entry name" value="Alpha-ketoglutarate-dependent dioxygenase AlkB-like"/>
    <property type="match status" value="1"/>
</dbReference>
<evidence type="ECO:0000256" key="12">
    <source>
        <dbReference type="ARBA" id="ARBA00049786"/>
    </source>
</evidence>
<comment type="cofactor">
    <cofactor evidence="1">
        <name>Fe(2+)</name>
        <dbReference type="ChEBI" id="CHEBI:29033"/>
    </cofactor>
</comment>
<evidence type="ECO:0000313" key="18">
    <source>
        <dbReference type="WBParaSite" id="SMUV_0000912701-mRNA-1"/>
    </source>
</evidence>
<comment type="function">
    <text evidence="11">Catalyzes the methylation of 5-carboxymethyl uridine to 5-methylcarboxymethyl uridine at the wobble position of the anticodon loop in tRNA via its methyltransferase domain. Catalyzes the last step in the formation of 5-methylcarboxymethyl uridine at the wobble position of the anticodon loop in target tRNA. Has a preference for tRNA(Arg) and tRNA(Glu), and does not bind tRNA(Lys). Binds tRNA and catalyzes the iron and alpha-ketoglutarate dependent hydroxylation of 5-methylcarboxymethyl uridine at the wobble position of the anticodon loop in tRNA via its dioxygenase domain, giving rise to 5-(S)-methoxycarbonylhydroxymethyluridine; has a preference for tRNA(Gly). Required for normal survival after DNA damage. May inhibit apoptosis and promote cell survival and angiogenesis.</text>
</comment>
<dbReference type="PANTHER" id="PTHR13069">
    <property type="entry name" value="ALKYLATED DNA REPAIR PROTEIN ALKB HOMOLOG 8"/>
    <property type="match status" value="1"/>
</dbReference>
<evidence type="ECO:0000256" key="4">
    <source>
        <dbReference type="ARBA" id="ARBA00022603"/>
    </source>
</evidence>
<dbReference type="GO" id="GO:0005634">
    <property type="term" value="C:nucleus"/>
    <property type="evidence" value="ECO:0007669"/>
    <property type="project" value="TreeGrafter"/>
</dbReference>
<dbReference type="PROSITE" id="PS50102">
    <property type="entry name" value="RRM"/>
    <property type="match status" value="1"/>
</dbReference>
<comment type="similarity">
    <text evidence="2">Belongs to the alkB family.</text>
</comment>
<dbReference type="InterPro" id="IPR012677">
    <property type="entry name" value="Nucleotide-bd_a/b_plait_sf"/>
</dbReference>
<keyword evidence="9" id="KW-0511">Multifunctional enzyme</keyword>
<evidence type="ECO:0000256" key="14">
    <source>
        <dbReference type="PROSITE-ProRule" id="PRU00176"/>
    </source>
</evidence>
<organism evidence="17 18">
    <name type="scientific">Syphacia muris</name>
    <dbReference type="NCBI Taxonomy" id="451379"/>
    <lineage>
        <taxon>Eukaryota</taxon>
        <taxon>Metazoa</taxon>
        <taxon>Ecdysozoa</taxon>
        <taxon>Nematoda</taxon>
        <taxon>Chromadorea</taxon>
        <taxon>Rhabditida</taxon>
        <taxon>Spirurina</taxon>
        <taxon>Oxyuridomorpha</taxon>
        <taxon>Oxyuroidea</taxon>
        <taxon>Oxyuridae</taxon>
        <taxon>Syphacia</taxon>
    </lineage>
</organism>
<accession>A0A0N5AW43</accession>
<dbReference type="Gene3D" id="3.30.70.330">
    <property type="match status" value="1"/>
</dbReference>
<feature type="domain" description="RRM" evidence="15">
    <location>
        <begin position="54"/>
        <end position="115"/>
    </location>
</feature>
<dbReference type="GO" id="GO:0030488">
    <property type="term" value="P:tRNA methylation"/>
    <property type="evidence" value="ECO:0007669"/>
    <property type="project" value="TreeGrafter"/>
</dbReference>
<dbReference type="SUPFAM" id="SSF53335">
    <property type="entry name" value="S-adenosyl-L-methionine-dependent methyltransferases"/>
    <property type="match status" value="1"/>
</dbReference>
<evidence type="ECO:0000256" key="3">
    <source>
        <dbReference type="ARBA" id="ARBA00012808"/>
    </source>
</evidence>
<evidence type="ECO:0000256" key="5">
    <source>
        <dbReference type="ARBA" id="ARBA00022679"/>
    </source>
</evidence>
<dbReference type="Gene3D" id="3.40.50.150">
    <property type="entry name" value="Vaccinia Virus protein VP39"/>
    <property type="match status" value="1"/>
</dbReference>
<dbReference type="GO" id="GO:0008757">
    <property type="term" value="F:S-adenosylmethionine-dependent methyltransferase activity"/>
    <property type="evidence" value="ECO:0007669"/>
    <property type="project" value="InterPro"/>
</dbReference>
<evidence type="ECO:0000259" key="15">
    <source>
        <dbReference type="PROSITE" id="PS50102"/>
    </source>
</evidence>
<keyword evidence="4" id="KW-0489">Methyltransferase</keyword>
<keyword evidence="5" id="KW-0808">Transferase</keyword>
<evidence type="ECO:0000256" key="8">
    <source>
        <dbReference type="ARBA" id="ARBA00023004"/>
    </source>
</evidence>
<dbReference type="Pfam" id="PF08241">
    <property type="entry name" value="Methyltransf_11"/>
    <property type="match status" value="1"/>
</dbReference>
<dbReference type="Pfam" id="PF00076">
    <property type="entry name" value="RRM_1"/>
    <property type="match status" value="1"/>
</dbReference>
<evidence type="ECO:0000256" key="6">
    <source>
        <dbReference type="ARBA" id="ARBA00022833"/>
    </source>
</evidence>
<dbReference type="GO" id="GO:0002098">
    <property type="term" value="P:tRNA wobble uridine modification"/>
    <property type="evidence" value="ECO:0007669"/>
    <property type="project" value="TreeGrafter"/>
</dbReference>
<sequence>MAVELLMTGESVSNLNDKPNEGKDSKKLALKVKKHLRSLSKHDPDVVISSTPTECLFVANSSVLCGVSLEDLEKVFLPFDNLCNFTVYLDSRPYSFVKFSSLSKAEEAMKELNGKVPCGLKSDALPFYTAFVKNVPAPVEKPSLALPPGLSVIENFIDENEENLLMKHLESCLSSKEQLKSRTVVHFGYKFNYNKNEATTPAEYPMPQCCEPIINRMITRNIFKERPDQLTVNIYEPGDGIPNHVDVHSPFGDTIVALSLMSDIVMDFRDIANTSIITSALLPRFSLLVMQDEGRYRWKHGIAKRKYDVDPKSQRLIKRSLRISFTFRKVATEKCRCKFIEYCDWDRDGFMKVPEDDSHGRDIEKRYVASVYDSIAEHFDVTRHSQWNAVKKFLCSLNPGDVLFDVGCGNGKYLTSSDNLFKFGCDLSEKLCTIARQKSCEVLRADGLALPCKSGFADAVLSIAVIHHMTTTRRRIAAIQELLRCLRKGGRICITVWSFEQRRGKFVSEYLKMRSKKRNVQKNRRGTGELLRVHEGKDFTQQDMLVPFQNNSKEHFLRYYHLFVAGELEQLLTDAGQCEIEKVMYEQGNWIAFVKKL</sequence>
<evidence type="ECO:0000256" key="7">
    <source>
        <dbReference type="ARBA" id="ARBA00022884"/>
    </source>
</evidence>
<dbReference type="AlphaFoldDB" id="A0A0N5AW43"/>
<dbReference type="WBParaSite" id="SMUV_0000912701-mRNA-1">
    <property type="protein sequence ID" value="SMUV_0000912701-mRNA-1"/>
    <property type="gene ID" value="SMUV_0000912701"/>
</dbReference>
<dbReference type="SUPFAM" id="SSF54928">
    <property type="entry name" value="RNA-binding domain, RBD"/>
    <property type="match status" value="1"/>
</dbReference>